<gene>
    <name evidence="1" type="ORF">SKTS_30340</name>
</gene>
<dbReference type="EMBL" id="AP022853">
    <property type="protein sequence ID" value="BCB28148.1"/>
    <property type="molecule type" value="Genomic_DNA"/>
</dbReference>
<sequence length="368" mass="41495">MPSKKPAQPVQSGLFGASLSCPDIDNLPLIVEPQGSIEVLAPGSVYQPLLLSPRQDDIDVGPGKLDEHEEAFVRDLIRRLYPAGNHPKSDKTPLKWGNKEIWLKRNIEKRDESFRLRVDDSDWFYPDFIVWIVDYETRTQIFGFVDPKGLTVGAGGGWSDYKIVSTLFMPHVVERQLAASGQKVEFEGAEWTFRVRGVLVSTSSFTNLTAQAKFNLNDDEGKLVAPTEADFKRGRIVFQKTDTSYIDDVLQLLTEDSAVDHLLSLSALLFDNSAYFTPSGELEHDLALRHDENTQTESEFVAALMRDYLKLDSKGVHGSWASKNRRRQLMDYAAEGKWGFGGEKVSDIRDHPAPCEELWSRKQKTEKG</sequence>
<evidence type="ECO:0000313" key="2">
    <source>
        <dbReference type="Proteomes" id="UP000502260"/>
    </source>
</evidence>
<organism evidence="1 2">
    <name type="scientific">Sulfurimicrobium lacus</name>
    <dbReference type="NCBI Taxonomy" id="2715678"/>
    <lineage>
        <taxon>Bacteria</taxon>
        <taxon>Pseudomonadati</taxon>
        <taxon>Pseudomonadota</taxon>
        <taxon>Betaproteobacteria</taxon>
        <taxon>Nitrosomonadales</taxon>
        <taxon>Sulfuricellaceae</taxon>
        <taxon>Sulfurimicrobium</taxon>
    </lineage>
</organism>
<dbReference type="PROSITE" id="PS51257">
    <property type="entry name" value="PROKAR_LIPOPROTEIN"/>
    <property type="match status" value="1"/>
</dbReference>
<dbReference type="KEGG" id="slac:SKTS_30340"/>
<evidence type="ECO:0000313" key="1">
    <source>
        <dbReference type="EMBL" id="BCB28148.1"/>
    </source>
</evidence>
<keyword evidence="2" id="KW-1185">Reference proteome</keyword>
<name>A0A6F8VEK6_9PROT</name>
<dbReference type="RefSeq" id="WP_173067037.1">
    <property type="nucleotide sequence ID" value="NZ_AP022853.1"/>
</dbReference>
<proteinExistence type="predicted"/>
<reference evidence="2" key="1">
    <citation type="submission" date="2020-03" db="EMBL/GenBank/DDBJ databases">
        <title>Complete genome sequence of sulfur-oxidizing bacterium skT11.</title>
        <authorList>
            <person name="Kanda M."/>
            <person name="Kojima H."/>
            <person name="Fukui M."/>
        </authorList>
    </citation>
    <scope>NUCLEOTIDE SEQUENCE [LARGE SCALE GENOMIC DNA]</scope>
    <source>
        <strain evidence="2">skT11</strain>
    </source>
</reference>
<dbReference type="AlphaFoldDB" id="A0A6F8VEK6"/>
<accession>A0A6F8VEK6</accession>
<protein>
    <submittedName>
        <fullName evidence="1">Uncharacterized protein</fullName>
    </submittedName>
</protein>
<dbReference type="Proteomes" id="UP000502260">
    <property type="component" value="Chromosome"/>
</dbReference>